<sequence length="393" mass="46947">MWYCRQLTFDLTDQASSYIAIIRHWPYPNWNHRTCSCTISMPPSTRRLSRKSRSLEAPHNNASTVLSKPFPFLELPDPVRQRIYELQLESQRGFVRFYSKAGPQRCKVTPAKLKLNIMLTCRQIYQEAMPVLYRVNNFCMIPITTEPEQDTWSEEDLFTLQNDKWIRCMPLKGRNLIRTLELSIPLPPKSDSHYDYKNMRDLFPGLKSLTLFLDFAGQSYYGWWSLPEPEEYRSFYQKLKEHMPQARDVFLDARMLEAPEWHQLIETVLQVWNATPGRSVFITQDLHHAALYDTYKKTLEKALVDRLGQRGMNYQRLSYWDIRVNQVNNRDDYPTDDDSDDEIECFDKFDAEKIVTRTKKHFDNLEHGQFWSMPDRPEEDTHDWSYTDDWSYW</sequence>
<dbReference type="AlphaFoldDB" id="A0A4S8SW42"/>
<dbReference type="PANTHER" id="PTHR42085:SF2">
    <property type="entry name" value="F-BOX DOMAIN-CONTAINING PROTEIN"/>
    <property type="match status" value="1"/>
</dbReference>
<proteinExistence type="predicted"/>
<dbReference type="EMBL" id="QZAF01000038">
    <property type="protein sequence ID" value="THV75457.1"/>
    <property type="molecule type" value="Genomic_DNA"/>
</dbReference>
<evidence type="ECO:0000313" key="2">
    <source>
        <dbReference type="Proteomes" id="UP000304951"/>
    </source>
</evidence>
<organism evidence="1 2">
    <name type="scientific">Aureobasidium pullulans</name>
    <name type="common">Black yeast</name>
    <name type="synonym">Pullularia pullulans</name>
    <dbReference type="NCBI Taxonomy" id="5580"/>
    <lineage>
        <taxon>Eukaryota</taxon>
        <taxon>Fungi</taxon>
        <taxon>Dikarya</taxon>
        <taxon>Ascomycota</taxon>
        <taxon>Pezizomycotina</taxon>
        <taxon>Dothideomycetes</taxon>
        <taxon>Dothideomycetidae</taxon>
        <taxon>Dothideales</taxon>
        <taxon>Saccotheciaceae</taxon>
        <taxon>Aureobasidium</taxon>
    </lineage>
</organism>
<reference evidence="1 2" key="1">
    <citation type="submission" date="2018-10" db="EMBL/GenBank/DDBJ databases">
        <title>Fifty Aureobasidium pullulans genomes reveal a recombining polyextremotolerant generalist.</title>
        <authorList>
            <person name="Gostincar C."/>
            <person name="Turk M."/>
            <person name="Zajc J."/>
            <person name="Gunde-Cimerman N."/>
        </authorList>
    </citation>
    <scope>NUCLEOTIDE SEQUENCE [LARGE SCALE GENOMIC DNA]</scope>
    <source>
        <strain evidence="1 2">EXF-11900</strain>
    </source>
</reference>
<gene>
    <name evidence="1" type="ORF">D6D28_01806</name>
</gene>
<dbReference type="Proteomes" id="UP000304951">
    <property type="component" value="Unassembled WGS sequence"/>
</dbReference>
<dbReference type="PANTHER" id="PTHR42085">
    <property type="entry name" value="F-BOX DOMAIN-CONTAINING PROTEIN"/>
    <property type="match status" value="1"/>
</dbReference>
<comment type="caution">
    <text evidence="1">The sequence shown here is derived from an EMBL/GenBank/DDBJ whole genome shotgun (WGS) entry which is preliminary data.</text>
</comment>
<dbReference type="InterPro" id="IPR038883">
    <property type="entry name" value="AN11006-like"/>
</dbReference>
<evidence type="ECO:0000313" key="1">
    <source>
        <dbReference type="EMBL" id="THV75457.1"/>
    </source>
</evidence>
<protein>
    <submittedName>
        <fullName evidence="1">Uncharacterized protein</fullName>
    </submittedName>
</protein>
<accession>A0A4S8SW42</accession>
<name>A0A4S8SW42_AURPU</name>